<evidence type="ECO:0000313" key="2">
    <source>
        <dbReference type="Proteomes" id="UP000595140"/>
    </source>
</evidence>
<evidence type="ECO:0000313" key="1">
    <source>
        <dbReference type="EMBL" id="VFQ91088.1"/>
    </source>
</evidence>
<dbReference type="Proteomes" id="UP000595140">
    <property type="component" value="Unassembled WGS sequence"/>
</dbReference>
<reference evidence="1 2" key="1">
    <citation type="submission" date="2018-04" db="EMBL/GenBank/DDBJ databases">
        <authorList>
            <person name="Vogel A."/>
        </authorList>
    </citation>
    <scope>NUCLEOTIDE SEQUENCE [LARGE SCALE GENOMIC DNA]</scope>
</reference>
<dbReference type="AlphaFoldDB" id="A0A484MSR4"/>
<protein>
    <submittedName>
        <fullName evidence="1">Uncharacterized protein</fullName>
    </submittedName>
</protein>
<accession>A0A484MSR4</accession>
<organism evidence="1 2">
    <name type="scientific">Cuscuta campestris</name>
    <dbReference type="NCBI Taxonomy" id="132261"/>
    <lineage>
        <taxon>Eukaryota</taxon>
        <taxon>Viridiplantae</taxon>
        <taxon>Streptophyta</taxon>
        <taxon>Embryophyta</taxon>
        <taxon>Tracheophyta</taxon>
        <taxon>Spermatophyta</taxon>
        <taxon>Magnoliopsida</taxon>
        <taxon>eudicotyledons</taxon>
        <taxon>Gunneridae</taxon>
        <taxon>Pentapetalae</taxon>
        <taxon>asterids</taxon>
        <taxon>lamiids</taxon>
        <taxon>Solanales</taxon>
        <taxon>Convolvulaceae</taxon>
        <taxon>Cuscuteae</taxon>
        <taxon>Cuscuta</taxon>
        <taxon>Cuscuta subgen. Grammica</taxon>
        <taxon>Cuscuta sect. Cleistogrammica</taxon>
    </lineage>
</organism>
<gene>
    <name evidence="1" type="ORF">CCAM_LOCUS32864</name>
</gene>
<name>A0A484MSR4_9ASTE</name>
<keyword evidence="2" id="KW-1185">Reference proteome</keyword>
<dbReference type="EMBL" id="OOIL02004257">
    <property type="protein sequence ID" value="VFQ91088.1"/>
    <property type="molecule type" value="Genomic_DNA"/>
</dbReference>
<sequence length="102" mass="11200">MIRVHAVLFPWAEAGLPEGCEKADQIPKGQNLDMRSLCVCARDNAAADGGGRLQAEKLLALQEKCPIVIHILANVERVHSHNIFSFSIVWSSAMKATILHQL</sequence>
<proteinExistence type="predicted"/>